<dbReference type="InterPro" id="IPR013783">
    <property type="entry name" value="Ig-like_fold"/>
</dbReference>
<keyword evidence="4" id="KW-0812">Transmembrane</keyword>
<dbReference type="InterPro" id="IPR050713">
    <property type="entry name" value="RTP_Phos/Ushers"/>
</dbReference>
<feature type="region of interest" description="Disordered" evidence="3">
    <location>
        <begin position="371"/>
        <end position="426"/>
    </location>
</feature>
<evidence type="ECO:0000256" key="3">
    <source>
        <dbReference type="SAM" id="MobiDB-lite"/>
    </source>
</evidence>
<dbReference type="InterPro" id="IPR003961">
    <property type="entry name" value="FN3_dom"/>
</dbReference>
<dbReference type="GO" id="GO:0016798">
    <property type="term" value="F:hydrolase activity, acting on glycosyl bonds"/>
    <property type="evidence" value="ECO:0007669"/>
    <property type="project" value="UniProtKB-KW"/>
</dbReference>
<accession>A0A895XPN9</accession>
<gene>
    <name evidence="6" type="ORF">JQS30_12015</name>
</gene>
<feature type="domain" description="Fibronectin type-III" evidence="5">
    <location>
        <begin position="413"/>
        <end position="501"/>
    </location>
</feature>
<evidence type="ECO:0000313" key="6">
    <source>
        <dbReference type="EMBL" id="QSB04496.1"/>
    </source>
</evidence>
<evidence type="ECO:0000313" key="7">
    <source>
        <dbReference type="Proteomes" id="UP000662939"/>
    </source>
</evidence>
<dbReference type="SUPFAM" id="SSF101898">
    <property type="entry name" value="NHL repeat"/>
    <property type="match status" value="1"/>
</dbReference>
<dbReference type="CDD" id="cd00063">
    <property type="entry name" value="FN3"/>
    <property type="match status" value="2"/>
</dbReference>
<dbReference type="InterPro" id="IPR036116">
    <property type="entry name" value="FN3_sf"/>
</dbReference>
<organism evidence="6 7">
    <name type="scientific">Natronoglycomyces albus</name>
    <dbReference type="NCBI Taxonomy" id="2811108"/>
    <lineage>
        <taxon>Bacteria</taxon>
        <taxon>Bacillati</taxon>
        <taxon>Actinomycetota</taxon>
        <taxon>Actinomycetes</taxon>
        <taxon>Glycomycetales</taxon>
        <taxon>Glycomycetaceae</taxon>
        <taxon>Natronoglycomyces</taxon>
    </lineage>
</organism>
<dbReference type="PANTHER" id="PTHR46957:SF3">
    <property type="entry name" value="CYTOKINE RECEPTOR"/>
    <property type="match status" value="1"/>
</dbReference>
<keyword evidence="7" id="KW-1185">Reference proteome</keyword>
<reference evidence="6" key="1">
    <citation type="submission" date="2021-02" db="EMBL/GenBank/DDBJ databases">
        <title>Natronoglycomyces albus gen. nov., sp. nov, a haloalkaliphilic actinobacterium from a soda solonchak soil.</title>
        <authorList>
            <person name="Sorokin D.Y."/>
            <person name="Khijniak T.V."/>
            <person name="Zakharycheva A.P."/>
            <person name="Boueva O.V."/>
            <person name="Ariskina E.V."/>
            <person name="Hahnke R.L."/>
            <person name="Bunk B."/>
            <person name="Sproer C."/>
            <person name="Schumann P."/>
            <person name="Evtushenko L.I."/>
            <person name="Kublanov I.V."/>
        </authorList>
    </citation>
    <scope>NUCLEOTIDE SEQUENCE</scope>
    <source>
        <strain evidence="6">DSM 106290</strain>
    </source>
</reference>
<keyword evidence="4" id="KW-1133">Transmembrane helix</keyword>
<dbReference type="Proteomes" id="UP000662939">
    <property type="component" value="Chromosome"/>
</dbReference>
<evidence type="ECO:0000256" key="1">
    <source>
        <dbReference type="ARBA" id="ARBA00023295"/>
    </source>
</evidence>
<protein>
    <submittedName>
        <fullName evidence="6">Fibronectin type III domain-containing protein</fullName>
    </submittedName>
</protein>
<dbReference type="GO" id="GO:0000272">
    <property type="term" value="P:polysaccharide catabolic process"/>
    <property type="evidence" value="ECO:0007669"/>
    <property type="project" value="UniProtKB-KW"/>
</dbReference>
<dbReference type="Gene3D" id="2.60.40.10">
    <property type="entry name" value="Immunoglobulins"/>
    <property type="match status" value="3"/>
</dbReference>
<dbReference type="EMBL" id="CP070496">
    <property type="protein sequence ID" value="QSB04496.1"/>
    <property type="molecule type" value="Genomic_DNA"/>
</dbReference>
<dbReference type="GO" id="GO:0016020">
    <property type="term" value="C:membrane"/>
    <property type="evidence" value="ECO:0007669"/>
    <property type="project" value="UniProtKB-SubCell"/>
</dbReference>
<name>A0A895XPN9_9ACTN</name>
<dbReference type="RefSeq" id="WP_213170495.1">
    <property type="nucleotide sequence ID" value="NZ_CP070496.1"/>
</dbReference>
<feature type="transmembrane region" description="Helical" evidence="4">
    <location>
        <begin position="20"/>
        <end position="44"/>
    </location>
</feature>
<dbReference type="AlphaFoldDB" id="A0A895XPN9"/>
<sequence>MVTKTGPEKINLRQLNTKGLAIAIIMPVILVGALVATLLGAGAFSRDMDEDDGMMWLWTTPSGEMARINGLTASADTRHAMPDAQGNMVQIEQTDSHLMMRDIATGKVSAIDLKTLATTATAETAPGEGVRLAMHRDGAFIVDRLQGIVRQVDPTTLAEVGAPLQFPPGITGGTFDEDGTLWLGVPREGTLVEVAPRQSGAVAGESYTVAAPAQDLSLTVLKDGVAVLNSTLKTMTTLRDGDLTSTPLELVGPEKMAESSPGTIAALTVTNPPGVITVDGQGDSQTFNISANDTPLLGAAVEFNQRIYVPDGTAGLLWVYNLDGQEIDRIEVPSNNGPLELYSAGGMLFVNAPYSNTAVVIDDNGNARRADKARDDILGGDMPPIDEPEDEDNSGDEGEEGDEGADGEPEIGPPGEVGSLVANGGNGEVTLSWEAAPNNGSALTKYEIEGNGETREVAPGQRVVDISDLTNGETYEFTVTAFNGEGSGPPVSTGPVMPSDEVPGAVSSVDATVTPGGGVDLSWPEADDQGNPISHYTIEEVNTDGDRRSVGQANGTSTSIAPEDLSVGEPVAFQVTTVANSGSASEPSPLSDTVTPFDVPDAPGNMYAETDQTSSGSINVSWDQARANGSVVTEYRVSAGGQTTSTDGTTATLDGFADGEQVEVQVVAVNEAGESEPATATANTLTPPSVVIDGVSATATTMTASFSIDDGGAGGEASCTMTVNNRNANGNCSQLTVDGLNSSTNYDVQVRVATPAGEDTATGSGSTSNVGGTVVFVCSDPADDTYCDGTDSDRISIRAQNNHSSAQRGSTGPGQTFNTICYWGGGELIHPNNEDHRGIYREYNPGKNSTDIWIRIDYGNNESYIPFAYFDINGEGKNSTGPLPAC</sequence>
<evidence type="ECO:0000256" key="4">
    <source>
        <dbReference type="SAM" id="Phobius"/>
    </source>
</evidence>
<feature type="compositionally biased region" description="Polar residues" evidence="3">
    <location>
        <begin position="551"/>
        <end position="560"/>
    </location>
</feature>
<evidence type="ECO:0000256" key="2">
    <source>
        <dbReference type="ARBA" id="ARBA00023326"/>
    </source>
</evidence>
<feature type="region of interest" description="Disordered" evidence="3">
    <location>
        <begin position="542"/>
        <end position="563"/>
    </location>
</feature>
<dbReference type="SUPFAM" id="SSF49265">
    <property type="entry name" value="Fibronectin type III"/>
    <property type="match status" value="2"/>
</dbReference>
<dbReference type="PROSITE" id="PS50853">
    <property type="entry name" value="FN3"/>
    <property type="match status" value="3"/>
</dbReference>
<dbReference type="SMART" id="SM00060">
    <property type="entry name" value="FN3"/>
    <property type="match status" value="4"/>
</dbReference>
<feature type="domain" description="Fibronectin type-III" evidence="5">
    <location>
        <begin position="603"/>
        <end position="689"/>
    </location>
</feature>
<dbReference type="KEGG" id="nav:JQS30_12015"/>
<keyword evidence="1" id="KW-0326">Glycosidase</keyword>
<keyword evidence="2" id="KW-0119">Carbohydrate metabolism</keyword>
<proteinExistence type="predicted"/>
<dbReference type="PANTHER" id="PTHR46957">
    <property type="entry name" value="CYTOKINE RECEPTOR"/>
    <property type="match status" value="1"/>
</dbReference>
<keyword evidence="2" id="KW-0624">Polysaccharide degradation</keyword>
<keyword evidence="4" id="KW-0472">Membrane</keyword>
<keyword evidence="1" id="KW-0378">Hydrolase</keyword>
<dbReference type="Pfam" id="PF00041">
    <property type="entry name" value="fn3"/>
    <property type="match status" value="2"/>
</dbReference>
<evidence type="ECO:0000259" key="5">
    <source>
        <dbReference type="PROSITE" id="PS50853"/>
    </source>
</evidence>
<feature type="domain" description="Fibronectin type-III" evidence="5">
    <location>
        <begin position="502"/>
        <end position="602"/>
    </location>
</feature>
<feature type="compositionally biased region" description="Acidic residues" evidence="3">
    <location>
        <begin position="384"/>
        <end position="409"/>
    </location>
</feature>